<name>A0AAN8WTN4_HALRR</name>
<feature type="compositionally biased region" description="Low complexity" evidence="1">
    <location>
        <begin position="121"/>
        <end position="131"/>
    </location>
</feature>
<feature type="region of interest" description="Disordered" evidence="1">
    <location>
        <begin position="121"/>
        <end position="186"/>
    </location>
</feature>
<proteinExistence type="predicted"/>
<keyword evidence="3" id="KW-1185">Reference proteome</keyword>
<dbReference type="PANTHER" id="PTHR44099">
    <property type="entry name" value="RABCONNECTIN-3B, ISOFORM A"/>
    <property type="match status" value="1"/>
</dbReference>
<sequence>MNAATLIPEEERRRKIHIQSSKANQNSVSNHEDEFSRQQSVIKQGWSTLTALHTVLLPDCVKSSGATKYQPPMVEILARRWQDRCQEVREAAQALLKTELTRMGPSGRQILIEIWSPHLPTHTEPLPTGPTAYTNHETPSTPRPDQPLAKNVSSNSPVHAMTNGSGVGGGSSGTNNERPMEPHPHLDEEHYDEDMDVKPYQITGLKCVGVSGETCREVVAQSEGRKKQATAIILLGVIGAYHGQDSAEGFGLGSNLAMQTSKF</sequence>
<dbReference type="PANTHER" id="PTHR44099:SF4">
    <property type="entry name" value="RABCONNECTIN-3B, ISOFORM A"/>
    <property type="match status" value="1"/>
</dbReference>
<evidence type="ECO:0000313" key="2">
    <source>
        <dbReference type="EMBL" id="KAK7066139.1"/>
    </source>
</evidence>
<dbReference type="EMBL" id="JAXCGZ010019402">
    <property type="protein sequence ID" value="KAK7066139.1"/>
    <property type="molecule type" value="Genomic_DNA"/>
</dbReference>
<dbReference type="InterPro" id="IPR049916">
    <property type="entry name" value="WDR72-like"/>
</dbReference>
<accession>A0AAN8WTN4</accession>
<dbReference type="Proteomes" id="UP001381693">
    <property type="component" value="Unassembled WGS sequence"/>
</dbReference>
<organism evidence="2 3">
    <name type="scientific">Halocaridina rubra</name>
    <name type="common">Hawaiian red shrimp</name>
    <dbReference type="NCBI Taxonomy" id="373956"/>
    <lineage>
        <taxon>Eukaryota</taxon>
        <taxon>Metazoa</taxon>
        <taxon>Ecdysozoa</taxon>
        <taxon>Arthropoda</taxon>
        <taxon>Crustacea</taxon>
        <taxon>Multicrustacea</taxon>
        <taxon>Malacostraca</taxon>
        <taxon>Eumalacostraca</taxon>
        <taxon>Eucarida</taxon>
        <taxon>Decapoda</taxon>
        <taxon>Pleocyemata</taxon>
        <taxon>Caridea</taxon>
        <taxon>Atyoidea</taxon>
        <taxon>Atyidae</taxon>
        <taxon>Halocaridina</taxon>
    </lineage>
</organism>
<comment type="caution">
    <text evidence="2">The sequence shown here is derived from an EMBL/GenBank/DDBJ whole genome shotgun (WGS) entry which is preliminary data.</text>
</comment>
<gene>
    <name evidence="2" type="primary">WDR7_3</name>
    <name evidence="2" type="ORF">SK128_026518</name>
</gene>
<dbReference type="AlphaFoldDB" id="A0AAN8WTN4"/>
<reference evidence="2 3" key="1">
    <citation type="submission" date="2023-11" db="EMBL/GenBank/DDBJ databases">
        <title>Halocaridina rubra genome assembly.</title>
        <authorList>
            <person name="Smith C."/>
        </authorList>
    </citation>
    <scope>NUCLEOTIDE SEQUENCE [LARGE SCALE GENOMIC DNA]</scope>
    <source>
        <strain evidence="2">EP-1</strain>
        <tissue evidence="2">Whole</tissue>
    </source>
</reference>
<evidence type="ECO:0000313" key="3">
    <source>
        <dbReference type="Proteomes" id="UP001381693"/>
    </source>
</evidence>
<evidence type="ECO:0000256" key="1">
    <source>
        <dbReference type="SAM" id="MobiDB-lite"/>
    </source>
</evidence>
<protein>
    <submittedName>
        <fullName evidence="2">WD repeat-containing protein 7</fullName>
    </submittedName>
</protein>
<dbReference type="GO" id="GO:0005737">
    <property type="term" value="C:cytoplasm"/>
    <property type="evidence" value="ECO:0007669"/>
    <property type="project" value="TreeGrafter"/>
</dbReference>